<dbReference type="CDD" id="cd00112">
    <property type="entry name" value="LDLa"/>
    <property type="match status" value="1"/>
</dbReference>
<dbReference type="SMART" id="SM00192">
    <property type="entry name" value="LDLa"/>
    <property type="match status" value="1"/>
</dbReference>
<reference evidence="3" key="1">
    <citation type="submission" date="2023-11" db="EMBL/GenBank/DDBJ databases">
        <title>Genome assemblies of two species of porcelain crab, Petrolisthes cinctipes and Petrolisthes manimaculis (Anomura: Porcellanidae).</title>
        <authorList>
            <person name="Angst P."/>
        </authorList>
    </citation>
    <scope>NUCLEOTIDE SEQUENCE</scope>
    <source>
        <strain evidence="3">PB745_02</strain>
        <tissue evidence="3">Gill</tissue>
    </source>
</reference>
<dbReference type="InterPro" id="IPR036055">
    <property type="entry name" value="LDL_receptor-like_sf"/>
</dbReference>
<dbReference type="Pfam" id="PF00057">
    <property type="entry name" value="Ldl_recept_a"/>
    <property type="match status" value="1"/>
</dbReference>
<feature type="disulfide bond" evidence="2">
    <location>
        <begin position="47"/>
        <end position="62"/>
    </location>
</feature>
<feature type="disulfide bond" evidence="2">
    <location>
        <begin position="35"/>
        <end position="53"/>
    </location>
</feature>
<keyword evidence="1 2" id="KW-1015">Disulfide bond</keyword>
<gene>
    <name evidence="3" type="ORF">Pmani_014645</name>
</gene>
<accession>A0AAE1PSG0</accession>
<dbReference type="AlphaFoldDB" id="A0AAE1PSG0"/>
<evidence type="ECO:0000256" key="2">
    <source>
        <dbReference type="PROSITE-ProRule" id="PRU00124"/>
    </source>
</evidence>
<organism evidence="3 4">
    <name type="scientific">Petrolisthes manimaculis</name>
    <dbReference type="NCBI Taxonomy" id="1843537"/>
    <lineage>
        <taxon>Eukaryota</taxon>
        <taxon>Metazoa</taxon>
        <taxon>Ecdysozoa</taxon>
        <taxon>Arthropoda</taxon>
        <taxon>Crustacea</taxon>
        <taxon>Multicrustacea</taxon>
        <taxon>Malacostraca</taxon>
        <taxon>Eumalacostraca</taxon>
        <taxon>Eucarida</taxon>
        <taxon>Decapoda</taxon>
        <taxon>Pleocyemata</taxon>
        <taxon>Anomura</taxon>
        <taxon>Galatheoidea</taxon>
        <taxon>Porcellanidae</taxon>
        <taxon>Petrolisthes</taxon>
    </lineage>
</organism>
<evidence type="ECO:0000313" key="3">
    <source>
        <dbReference type="EMBL" id="KAK4314055.1"/>
    </source>
</evidence>
<evidence type="ECO:0000256" key="1">
    <source>
        <dbReference type="ARBA" id="ARBA00023157"/>
    </source>
</evidence>
<dbReference type="PROSITE" id="PS01209">
    <property type="entry name" value="LDLRA_1"/>
    <property type="match status" value="1"/>
</dbReference>
<dbReference type="InterPro" id="IPR023415">
    <property type="entry name" value="LDLR_class-A_CS"/>
</dbReference>
<proteinExistence type="predicted"/>
<protein>
    <submittedName>
        <fullName evidence="3">Uncharacterized protein</fullName>
    </submittedName>
</protein>
<comment type="caution">
    <text evidence="2">Lacks conserved residue(s) required for the propagation of feature annotation.</text>
</comment>
<comment type="caution">
    <text evidence="3">The sequence shown here is derived from an EMBL/GenBank/DDBJ whole genome shotgun (WGS) entry which is preliminary data.</text>
</comment>
<sequence>MRTRHRSKPNGVTIDDSESCNTQDCCQARYGKFKCTNGQCVRKSYECDGDKDCSDGSDESGCTYLRVRDTIALRNHCGAQGFLSCYGSVALFRKCKTRSCPGTSMRGSDWSRCKGEVFNYITAFGRQPGDAIRFGDKIAIRYR</sequence>
<evidence type="ECO:0000313" key="4">
    <source>
        <dbReference type="Proteomes" id="UP001292094"/>
    </source>
</evidence>
<dbReference type="PROSITE" id="PS50068">
    <property type="entry name" value="LDLRA_2"/>
    <property type="match status" value="1"/>
</dbReference>
<keyword evidence="4" id="KW-1185">Reference proteome</keyword>
<dbReference type="InterPro" id="IPR002172">
    <property type="entry name" value="LDrepeatLR_classA_rpt"/>
</dbReference>
<dbReference type="SUPFAM" id="SSF57424">
    <property type="entry name" value="LDL receptor-like module"/>
    <property type="match status" value="1"/>
</dbReference>
<name>A0AAE1PSG0_9EUCA</name>
<dbReference type="Gene3D" id="4.10.400.10">
    <property type="entry name" value="Low-density Lipoprotein Receptor"/>
    <property type="match status" value="1"/>
</dbReference>
<dbReference type="EMBL" id="JAWZYT010001245">
    <property type="protein sequence ID" value="KAK4314055.1"/>
    <property type="molecule type" value="Genomic_DNA"/>
</dbReference>
<dbReference type="Proteomes" id="UP001292094">
    <property type="component" value="Unassembled WGS sequence"/>
</dbReference>